<dbReference type="InterPro" id="IPR036390">
    <property type="entry name" value="WH_DNA-bd_sf"/>
</dbReference>
<sequence length="135" mass="15666">MPDWVDGKVYFYADSGPRRLMDLFSVKWSSMVLHALWHWPEGRARPGELQRSLQGISKKMLLQTLKELEIRGLIHRQVFQVIPPKVEYSLTPLGKTLAGPIEQLYQWGLEHRQALDEMSENRRKHTEASASGDLR</sequence>
<evidence type="ECO:0000313" key="5">
    <source>
        <dbReference type="EMBL" id="MFC6378387.1"/>
    </source>
</evidence>
<evidence type="ECO:0000256" key="2">
    <source>
        <dbReference type="ARBA" id="ARBA00023125"/>
    </source>
</evidence>
<keyword evidence="3" id="KW-0804">Transcription</keyword>
<evidence type="ECO:0000256" key="1">
    <source>
        <dbReference type="ARBA" id="ARBA00023015"/>
    </source>
</evidence>
<dbReference type="Gene3D" id="1.10.10.10">
    <property type="entry name" value="Winged helix-like DNA-binding domain superfamily/Winged helix DNA-binding domain"/>
    <property type="match status" value="1"/>
</dbReference>
<dbReference type="RefSeq" id="WP_212714833.1">
    <property type="nucleotide sequence ID" value="NZ_BAAAFX010000017.1"/>
</dbReference>
<comment type="caution">
    <text evidence="5">The sequence shown here is derived from an EMBL/GenBank/DDBJ whole genome shotgun (WGS) entry which is preliminary data.</text>
</comment>
<proteinExistence type="predicted"/>
<evidence type="ECO:0000259" key="4">
    <source>
        <dbReference type="PROSITE" id="PS51118"/>
    </source>
</evidence>
<dbReference type="PROSITE" id="PS51118">
    <property type="entry name" value="HTH_HXLR"/>
    <property type="match status" value="1"/>
</dbReference>
<name>A0ABW1W035_9GAMM</name>
<dbReference type="SUPFAM" id="SSF46785">
    <property type="entry name" value="Winged helix' DNA-binding domain"/>
    <property type="match status" value="1"/>
</dbReference>
<feature type="domain" description="HTH hxlR-type" evidence="4">
    <location>
        <begin position="15"/>
        <end position="116"/>
    </location>
</feature>
<dbReference type="PANTHER" id="PTHR33204">
    <property type="entry name" value="TRANSCRIPTIONAL REGULATOR, MARR FAMILY"/>
    <property type="match status" value="1"/>
</dbReference>
<keyword evidence="2" id="KW-0238">DNA-binding</keyword>
<dbReference type="PANTHER" id="PTHR33204:SF18">
    <property type="entry name" value="TRANSCRIPTIONAL REGULATORY PROTEIN"/>
    <property type="match status" value="1"/>
</dbReference>
<dbReference type="Proteomes" id="UP001596230">
    <property type="component" value="Unassembled WGS sequence"/>
</dbReference>
<keyword evidence="6" id="KW-1185">Reference proteome</keyword>
<dbReference type="InterPro" id="IPR036388">
    <property type="entry name" value="WH-like_DNA-bd_sf"/>
</dbReference>
<accession>A0ABW1W035</accession>
<dbReference type="EMBL" id="JBHSUB010000010">
    <property type="protein sequence ID" value="MFC6378387.1"/>
    <property type="molecule type" value="Genomic_DNA"/>
</dbReference>
<evidence type="ECO:0000256" key="3">
    <source>
        <dbReference type="ARBA" id="ARBA00023163"/>
    </source>
</evidence>
<protein>
    <submittedName>
        <fullName evidence="5">Winged helix-turn-helix transcriptional regulator</fullName>
    </submittedName>
</protein>
<keyword evidence="1" id="KW-0805">Transcription regulation</keyword>
<organism evidence="5 6">
    <name type="scientific">Tatumella terrea</name>
    <dbReference type="NCBI Taxonomy" id="419007"/>
    <lineage>
        <taxon>Bacteria</taxon>
        <taxon>Pseudomonadati</taxon>
        <taxon>Pseudomonadota</taxon>
        <taxon>Gammaproteobacteria</taxon>
        <taxon>Enterobacterales</taxon>
        <taxon>Erwiniaceae</taxon>
        <taxon>Tatumella</taxon>
    </lineage>
</organism>
<dbReference type="InterPro" id="IPR002577">
    <property type="entry name" value="HTH_HxlR"/>
</dbReference>
<evidence type="ECO:0000313" key="6">
    <source>
        <dbReference type="Proteomes" id="UP001596230"/>
    </source>
</evidence>
<dbReference type="Pfam" id="PF01638">
    <property type="entry name" value="HxlR"/>
    <property type="match status" value="1"/>
</dbReference>
<gene>
    <name evidence="5" type="ORF">ACFP9W_09850</name>
</gene>
<reference evidence="6" key="1">
    <citation type="journal article" date="2019" name="Int. J. Syst. Evol. Microbiol.">
        <title>The Global Catalogue of Microorganisms (GCM) 10K type strain sequencing project: providing services to taxonomists for standard genome sequencing and annotation.</title>
        <authorList>
            <consortium name="The Broad Institute Genomics Platform"/>
            <consortium name="The Broad Institute Genome Sequencing Center for Infectious Disease"/>
            <person name="Wu L."/>
            <person name="Ma J."/>
        </authorList>
    </citation>
    <scope>NUCLEOTIDE SEQUENCE [LARGE SCALE GENOMIC DNA]</scope>
    <source>
        <strain evidence="6">CGMCC 1.18518</strain>
    </source>
</reference>